<dbReference type="InterPro" id="IPR038729">
    <property type="entry name" value="Rad50/SbcC_AAA"/>
</dbReference>
<evidence type="ECO:0000313" key="4">
    <source>
        <dbReference type="Proteomes" id="UP000077734"/>
    </source>
</evidence>
<keyword evidence="4" id="KW-1185">Reference proteome</keyword>
<dbReference type="Gene3D" id="3.40.50.300">
    <property type="entry name" value="P-loop containing nucleotide triphosphate hydrolases"/>
    <property type="match status" value="1"/>
</dbReference>
<name>A0AA91DHP2_9GAMM</name>
<evidence type="ECO:0000313" key="3">
    <source>
        <dbReference type="EMBL" id="OAI30330.1"/>
    </source>
</evidence>
<dbReference type="Pfam" id="PF12532">
    <property type="entry name" value="DUF3732"/>
    <property type="match status" value="1"/>
</dbReference>
<evidence type="ECO:0000259" key="2">
    <source>
        <dbReference type="Pfam" id="PF13476"/>
    </source>
</evidence>
<reference evidence="3 4" key="1">
    <citation type="submission" date="2016-03" db="EMBL/GenBank/DDBJ databases">
        <authorList>
            <person name="Heylen K."/>
            <person name="De Vos P."/>
            <person name="Vekeman B."/>
        </authorList>
    </citation>
    <scope>NUCLEOTIDE SEQUENCE [LARGE SCALE GENOMIC DNA]</scope>
    <source>
        <strain evidence="3 4">R-49807</strain>
    </source>
</reference>
<gene>
    <name evidence="3" type="ORF">A1356_21605</name>
</gene>
<protein>
    <recommendedName>
        <fullName evidence="2">Rad50/SbcC-type AAA domain-containing protein</fullName>
    </recommendedName>
</protein>
<comment type="caution">
    <text evidence="3">The sequence shown here is derived from an EMBL/GenBank/DDBJ whole genome shotgun (WGS) entry which is preliminary data.</text>
</comment>
<sequence length="617" mass="71749">MKYSIHKIILWMNDNSGYRRELQFEENKVNVITGESNTGKTAILHIVDYCLFASKHKIAESKINENLAWYGLNFKINDKYFTIARKAPNRTNVSSDYYFSSTGEIPEFPSPNMTEGSLKEILETEFNIDKDVTIPFGGRSLKANSKISLRYFMLFCTISGDIIQHSEVFFDKQNDSRYREALPRIFDLAVGIETIENILKREKVLSLQAELAKIEKKNKQISEKKSEFYDELKSIAMEAKEYGLIDEGDDIPDSIESLKSVIDDGISQAYDTKGNRFDEIISEKNLLERKVRNLMRFQSAYNEYKSSLNVIEDSLKPVEYWRNKDEIVKTSIFDTLITSLEEDLQRIKQINRKRTPIDGKTSDEIAACRRLINELEEEARGLPKQAKSFSDDRDKYIFLGQTKTKIDIYQPKNDCDEIKSTKEIEEQINSIQVLDITESRELCIKVVEEIIQGYMKLVEPSLENYGNYLPVFNYKDKKIDFRKPKTTYIEAAGSSSNDMFKHLFMFLGLHELMLTKNNKHVPSFLLIDQPSRPYYGEEENVSESRLQHSDRAKIIDAFKLMDTFIGNVLNDMKQSFQMIVFEHVPKDYFNDFDNIHLVEEFRDGNALVPQEYLDSLK</sequence>
<feature type="domain" description="Rad50/SbcC-type AAA" evidence="2">
    <location>
        <begin position="21"/>
        <end position="232"/>
    </location>
</feature>
<dbReference type="EMBL" id="LUUL01000005">
    <property type="protein sequence ID" value="OAI30330.1"/>
    <property type="molecule type" value="Genomic_DNA"/>
</dbReference>
<dbReference type="AlphaFoldDB" id="A0AA91DHP2"/>
<evidence type="ECO:0000256" key="1">
    <source>
        <dbReference type="SAM" id="Coils"/>
    </source>
</evidence>
<feature type="coiled-coil region" evidence="1">
    <location>
        <begin position="204"/>
        <end position="231"/>
    </location>
</feature>
<dbReference type="Pfam" id="PF13476">
    <property type="entry name" value="AAA_23"/>
    <property type="match status" value="1"/>
</dbReference>
<proteinExistence type="predicted"/>
<dbReference type="RefSeq" id="WP_064024038.1">
    <property type="nucleotide sequence ID" value="NZ_LUUL01000005.1"/>
</dbReference>
<dbReference type="InterPro" id="IPR022205">
    <property type="entry name" value="DUF3732"/>
</dbReference>
<dbReference type="InterPro" id="IPR027417">
    <property type="entry name" value="P-loop_NTPase"/>
</dbReference>
<organism evidence="3 4">
    <name type="scientific">Methylomonas koyamae</name>
    <dbReference type="NCBI Taxonomy" id="702114"/>
    <lineage>
        <taxon>Bacteria</taxon>
        <taxon>Pseudomonadati</taxon>
        <taxon>Pseudomonadota</taxon>
        <taxon>Gammaproteobacteria</taxon>
        <taxon>Methylococcales</taxon>
        <taxon>Methylococcaceae</taxon>
        <taxon>Methylomonas</taxon>
    </lineage>
</organism>
<accession>A0AA91DHP2</accession>
<dbReference type="SUPFAM" id="SSF52540">
    <property type="entry name" value="P-loop containing nucleoside triphosphate hydrolases"/>
    <property type="match status" value="1"/>
</dbReference>
<keyword evidence="1" id="KW-0175">Coiled coil</keyword>
<dbReference type="Proteomes" id="UP000077734">
    <property type="component" value="Unassembled WGS sequence"/>
</dbReference>